<accession>A0A383DPB2</accession>
<evidence type="ECO:0008006" key="2">
    <source>
        <dbReference type="Google" id="ProtNLM"/>
    </source>
</evidence>
<dbReference type="AlphaFoldDB" id="A0A383DPB2"/>
<name>A0A383DPB2_9ZZZZ</name>
<protein>
    <recommendedName>
        <fullName evidence="2">Type II secretion system protein GspI C-terminal domain-containing protein</fullName>
    </recommendedName>
</protein>
<gene>
    <name evidence="1" type="ORF">METZ01_LOCUS498552</name>
</gene>
<evidence type="ECO:0000313" key="1">
    <source>
        <dbReference type="EMBL" id="SVE45698.1"/>
    </source>
</evidence>
<proteinExistence type="predicted"/>
<dbReference type="EMBL" id="UINC01218601">
    <property type="protein sequence ID" value="SVE45698.1"/>
    <property type="molecule type" value="Genomic_DNA"/>
</dbReference>
<reference evidence="1" key="1">
    <citation type="submission" date="2018-05" db="EMBL/GenBank/DDBJ databases">
        <authorList>
            <person name="Lanie J.A."/>
            <person name="Ng W.-L."/>
            <person name="Kazmierczak K.M."/>
            <person name="Andrzejewski T.M."/>
            <person name="Davidsen T.M."/>
            <person name="Wayne K.J."/>
            <person name="Tettelin H."/>
            <person name="Glass J.I."/>
            <person name="Rusch D."/>
            <person name="Podicherti R."/>
            <person name="Tsui H.-C.T."/>
            <person name="Winkler M.E."/>
        </authorList>
    </citation>
    <scope>NUCLEOTIDE SEQUENCE</scope>
</reference>
<organism evidence="1">
    <name type="scientific">marine metagenome</name>
    <dbReference type="NCBI Taxonomy" id="408172"/>
    <lineage>
        <taxon>unclassified sequences</taxon>
        <taxon>metagenomes</taxon>
        <taxon>ecological metagenomes</taxon>
    </lineage>
</organism>
<sequence length="117" mass="13018">MLEVLVTLVILGTVLAVVAQGFTWSGRATGEAAQESLAVMLADMKISELETGEISLMQGDSGDFEEHENFRYEIETDADEENEGLYSVSVSIFYKEGEEERAYVLHRLIRERPGEGL</sequence>